<dbReference type="EMBL" id="JNBR01000130">
    <property type="protein sequence ID" value="OQR96799.1"/>
    <property type="molecule type" value="Genomic_DNA"/>
</dbReference>
<evidence type="ECO:0000313" key="1">
    <source>
        <dbReference type="EMBL" id="OQR96799.1"/>
    </source>
</evidence>
<dbReference type="AlphaFoldDB" id="A0A1V9ZFM3"/>
<proteinExistence type="predicted"/>
<reference evidence="1 2" key="1">
    <citation type="journal article" date="2014" name="Genome Biol. Evol.">
        <title>The secreted proteins of Achlya hypogyna and Thraustotheca clavata identify the ancestral oomycete secretome and reveal gene acquisitions by horizontal gene transfer.</title>
        <authorList>
            <person name="Misner I."/>
            <person name="Blouin N."/>
            <person name="Leonard G."/>
            <person name="Richards T.A."/>
            <person name="Lane C.E."/>
        </authorList>
    </citation>
    <scope>NUCLEOTIDE SEQUENCE [LARGE SCALE GENOMIC DNA]</scope>
    <source>
        <strain evidence="1 2">ATCC 48635</strain>
    </source>
</reference>
<accession>A0A1V9ZFM3</accession>
<keyword evidence="2" id="KW-1185">Reference proteome</keyword>
<gene>
    <name evidence="1" type="ORF">ACHHYP_13603</name>
</gene>
<evidence type="ECO:0000313" key="2">
    <source>
        <dbReference type="Proteomes" id="UP000243579"/>
    </source>
</evidence>
<dbReference type="OrthoDB" id="64432at2759"/>
<protein>
    <submittedName>
        <fullName evidence="1">Uncharacterized protein</fullName>
    </submittedName>
</protein>
<organism evidence="1 2">
    <name type="scientific">Achlya hypogyna</name>
    <name type="common">Oomycete</name>
    <name type="synonym">Protoachlya hypogyna</name>
    <dbReference type="NCBI Taxonomy" id="1202772"/>
    <lineage>
        <taxon>Eukaryota</taxon>
        <taxon>Sar</taxon>
        <taxon>Stramenopiles</taxon>
        <taxon>Oomycota</taxon>
        <taxon>Saprolegniomycetes</taxon>
        <taxon>Saprolegniales</taxon>
        <taxon>Achlyaceae</taxon>
        <taxon>Achlya</taxon>
    </lineage>
</organism>
<dbReference type="Proteomes" id="UP000243579">
    <property type="component" value="Unassembled WGS sequence"/>
</dbReference>
<name>A0A1V9ZFM3_ACHHY</name>
<comment type="caution">
    <text evidence="1">The sequence shown here is derived from an EMBL/GenBank/DDBJ whole genome shotgun (WGS) entry which is preliminary data.</text>
</comment>
<sequence>MDRRVLITDEASGRLLELHLDRATDTSVPVLAVQCFAFSASTCTFVASPQATFSLPLAAETHGTVELLAAAFVDDEHLGMHSLFLVVYLPQTPHVALVRVTTDPWAVDDVFLLEVGAWCGHRCHARLVDGPRIMLYSSTASAMQILTLNDDSFLSSAGGDVDVPSRGSVPRCFRIGNHLLLHTVTDHDTHAWYRLPLAAQAMPDKRMRQAPLELTCCPYIPQPFTTTCIFAYDCDDDTPARLFLGTTSPSLVEYRHGCAVASLQLPGPPIDIQHAQVDTGDGVLAVLCNDAHRTLVIVAANDNTLTIVQEVALVDRVIVADFKSNGRAQVLCLSEQSLDDVLGRWLLTDLSFVHTDPVKEKKIKKRKAKTKVHVQLDKMMPPDRSDKLLAIERSMKQMASQAASENLRLEQFIDEKQNLAALLYQYCWQQLHSPEPTVPGVAVDLLPLVSVIPSPVAVPASAELAPPTPLSPWRLHQCAATSVTHTPTSIVVHVAVELSHCAAGDLTEVAVHTVASAHASATSATVRRCASETKISVVVDVALPPCAVEVRLDLLVAFTDVDGTAQMVPVDKGVLVVSPTTLLRLPSTPLPCRMTTDLLILSSVVDLTQTVSSLECADLFEVVRLRPSISTVRVCGANNSHARLLTAAIAAALERHPCSMLPSPLTDDHMRLLQGCIAALRSELALAQAQEDTREAQIHTDMSLGLFHKALVERAAMYASCAEDS</sequence>